<evidence type="ECO:0000256" key="6">
    <source>
        <dbReference type="ARBA" id="ARBA00022989"/>
    </source>
</evidence>
<dbReference type="Gene3D" id="1.20.1530.20">
    <property type="match status" value="1"/>
</dbReference>
<evidence type="ECO:0000256" key="4">
    <source>
        <dbReference type="ARBA" id="ARBA00022475"/>
    </source>
</evidence>
<reference evidence="9" key="1">
    <citation type="submission" date="2020-10" db="EMBL/GenBank/DDBJ databases">
        <authorList>
            <person name="Gilroy R."/>
        </authorList>
    </citation>
    <scope>NUCLEOTIDE SEQUENCE</scope>
    <source>
        <strain evidence="9">ChiHcec3-6078</strain>
    </source>
</reference>
<gene>
    <name evidence="9" type="ORF">IAC50_02860</name>
</gene>
<dbReference type="EMBL" id="DVMP01000059">
    <property type="protein sequence ID" value="HIU25426.1"/>
    <property type="molecule type" value="Genomic_DNA"/>
</dbReference>
<dbReference type="PANTHER" id="PTHR36838:SF4">
    <property type="entry name" value="AUXIN EFFLUX CARRIER FAMILY PROTEIN"/>
    <property type="match status" value="1"/>
</dbReference>
<keyword evidence="6 8" id="KW-1133">Transmembrane helix</keyword>
<evidence type="ECO:0000256" key="5">
    <source>
        <dbReference type="ARBA" id="ARBA00022692"/>
    </source>
</evidence>
<evidence type="ECO:0000313" key="10">
    <source>
        <dbReference type="Proteomes" id="UP000824090"/>
    </source>
</evidence>
<reference evidence="9" key="2">
    <citation type="journal article" date="2021" name="PeerJ">
        <title>Extensive microbial diversity within the chicken gut microbiome revealed by metagenomics and culture.</title>
        <authorList>
            <person name="Gilroy R."/>
            <person name="Ravi A."/>
            <person name="Getino M."/>
            <person name="Pursley I."/>
            <person name="Horton D.L."/>
            <person name="Alikhan N.F."/>
            <person name="Baker D."/>
            <person name="Gharbi K."/>
            <person name="Hall N."/>
            <person name="Watson M."/>
            <person name="Adriaenssens E.M."/>
            <person name="Foster-Nyarko E."/>
            <person name="Jarju S."/>
            <person name="Secka A."/>
            <person name="Antonio M."/>
            <person name="Oren A."/>
            <person name="Chaudhuri R.R."/>
            <person name="La Ragione R."/>
            <person name="Hildebrand F."/>
            <person name="Pallen M.J."/>
        </authorList>
    </citation>
    <scope>NUCLEOTIDE SEQUENCE</scope>
    <source>
        <strain evidence="9">ChiHcec3-6078</strain>
    </source>
</reference>
<dbReference type="GO" id="GO:0055085">
    <property type="term" value="P:transmembrane transport"/>
    <property type="evidence" value="ECO:0007669"/>
    <property type="project" value="InterPro"/>
</dbReference>
<keyword evidence="4" id="KW-1003">Cell membrane</keyword>
<evidence type="ECO:0000313" key="9">
    <source>
        <dbReference type="EMBL" id="HIU25426.1"/>
    </source>
</evidence>
<evidence type="ECO:0000256" key="3">
    <source>
        <dbReference type="ARBA" id="ARBA00022448"/>
    </source>
</evidence>
<proteinExistence type="inferred from homology"/>
<evidence type="ECO:0000256" key="1">
    <source>
        <dbReference type="ARBA" id="ARBA00004651"/>
    </source>
</evidence>
<keyword evidence="3" id="KW-0813">Transport</keyword>
<dbReference type="Proteomes" id="UP000824090">
    <property type="component" value="Unassembled WGS sequence"/>
</dbReference>
<keyword evidence="5 8" id="KW-0812">Transmembrane</keyword>
<dbReference type="PANTHER" id="PTHR36838">
    <property type="entry name" value="AUXIN EFFLUX CARRIER FAMILY PROTEIN"/>
    <property type="match status" value="1"/>
</dbReference>
<evidence type="ECO:0000256" key="2">
    <source>
        <dbReference type="ARBA" id="ARBA00010145"/>
    </source>
</evidence>
<feature type="transmembrane region" description="Helical" evidence="8">
    <location>
        <begin position="94"/>
        <end position="117"/>
    </location>
</feature>
<evidence type="ECO:0000256" key="7">
    <source>
        <dbReference type="ARBA" id="ARBA00023136"/>
    </source>
</evidence>
<name>A0A9D1HZ72_9FIRM</name>
<sequence length="123" mass="13235">MAEEMITDLSRCGTPVALIAMGGLFKFSIIKKNLKALTAGVSFRLIVIPALMITASIAFGFRGKALTGLMCLFAAPCAVSSFNLAVIMDSDRDLTAQLVVFTSLFSLGTLFFWICLLRGAEFI</sequence>
<dbReference type="GO" id="GO:0005886">
    <property type="term" value="C:plasma membrane"/>
    <property type="evidence" value="ECO:0007669"/>
    <property type="project" value="UniProtKB-SubCell"/>
</dbReference>
<dbReference type="InterPro" id="IPR038770">
    <property type="entry name" value="Na+/solute_symporter_sf"/>
</dbReference>
<feature type="transmembrane region" description="Helical" evidence="8">
    <location>
        <begin position="66"/>
        <end position="88"/>
    </location>
</feature>
<feature type="transmembrane region" description="Helical" evidence="8">
    <location>
        <begin position="12"/>
        <end position="30"/>
    </location>
</feature>
<evidence type="ECO:0000256" key="8">
    <source>
        <dbReference type="SAM" id="Phobius"/>
    </source>
</evidence>
<comment type="caution">
    <text evidence="9">The sequence shown here is derived from an EMBL/GenBank/DDBJ whole genome shotgun (WGS) entry which is preliminary data.</text>
</comment>
<keyword evidence="7 8" id="KW-0472">Membrane</keyword>
<comment type="subcellular location">
    <subcellularLocation>
        <location evidence="1">Cell membrane</location>
        <topology evidence="1">Multi-pass membrane protein</topology>
    </subcellularLocation>
</comment>
<dbReference type="AlphaFoldDB" id="A0A9D1HZ72"/>
<dbReference type="InterPro" id="IPR004776">
    <property type="entry name" value="Mem_transp_PIN-like"/>
</dbReference>
<organism evidence="9 10">
    <name type="scientific">Candidatus Allocopromorpha excrementigallinarum</name>
    <dbReference type="NCBI Taxonomy" id="2840742"/>
    <lineage>
        <taxon>Bacteria</taxon>
        <taxon>Bacillati</taxon>
        <taxon>Bacillota</taxon>
        <taxon>Clostridia</taxon>
        <taxon>Eubacteriales</taxon>
        <taxon>Eubacteriaceae</taxon>
        <taxon>Eubacteriaceae incertae sedis</taxon>
        <taxon>Candidatus Allocopromorpha</taxon>
    </lineage>
</organism>
<comment type="similarity">
    <text evidence="2">Belongs to the auxin efflux carrier (TC 2.A.69) family.</text>
</comment>
<accession>A0A9D1HZ72</accession>
<feature type="transmembrane region" description="Helical" evidence="8">
    <location>
        <begin position="36"/>
        <end position="59"/>
    </location>
</feature>
<protein>
    <submittedName>
        <fullName evidence="9">AEC family transporter</fullName>
    </submittedName>
</protein>
<dbReference type="Pfam" id="PF03547">
    <property type="entry name" value="Mem_trans"/>
    <property type="match status" value="1"/>
</dbReference>